<feature type="signal peptide" evidence="1">
    <location>
        <begin position="1"/>
        <end position="24"/>
    </location>
</feature>
<protein>
    <submittedName>
        <fullName evidence="3">S1-C subfamily serine protease</fullName>
    </submittedName>
</protein>
<accession>A0A7W6EAI3</accession>
<dbReference type="InterPro" id="IPR001940">
    <property type="entry name" value="Peptidase_S1C"/>
</dbReference>
<dbReference type="InterPro" id="IPR002477">
    <property type="entry name" value="Peptidoglycan-bd-like"/>
</dbReference>
<dbReference type="Pfam" id="PF13365">
    <property type="entry name" value="Trypsin_2"/>
    <property type="match status" value="1"/>
</dbReference>
<dbReference type="InterPro" id="IPR036366">
    <property type="entry name" value="PGBDSf"/>
</dbReference>
<dbReference type="EMBL" id="JACIEK010000001">
    <property type="protein sequence ID" value="MBB3996476.1"/>
    <property type="molecule type" value="Genomic_DNA"/>
</dbReference>
<dbReference type="GO" id="GO:0006508">
    <property type="term" value="P:proteolysis"/>
    <property type="evidence" value="ECO:0007669"/>
    <property type="project" value="UniProtKB-KW"/>
</dbReference>
<sequence>MATAVLAGLMLCASPAVLPTAAQAVTTDLATAYNDNTDAGFRVGLQTRLAWTGDYSGKFDGRIGAQTLRAIRDFQARFGFKADGVMDEAFLKAVIARSDIARDAVGYKLTNDQTTGARLGLPLSLVASAGDTEVGHMWRSADGKVEVETVRFAEDSYSLAGVYEVLSTPGPSKTIISQQLTETGFDIRGVDAGREFVIRFAGKDKDLRGFSVAWNDDVAGLVAPYVSVALNSFDPFAGRPRETDIGPVAKLFESGRAEGVAFGDHGTAALGNGADATSLTPPAAPGFDSSGTGFVVSKGGWLLTNAHVAKSCKTVLVGDLGAASEVVVDEDHDLALIKIDAALGRPLSIVAGKPRLGEDVLALGFPLRSILADSLNVTRGNVSSLMGLRNDANYLQISAAVQPGNSGGPLVDLAGRVVGVVTAKLNAVAVADLTGDIPQSINFAIRPDAAAKFLTDHGIDFQKADASAPLSSVPDATASVQESIYPILCLGQN</sequence>
<dbReference type="SUPFAM" id="SSF47090">
    <property type="entry name" value="PGBD-like"/>
    <property type="match status" value="1"/>
</dbReference>
<dbReference type="PANTHER" id="PTHR43019">
    <property type="entry name" value="SERINE ENDOPROTEASE DEGS"/>
    <property type="match status" value="1"/>
</dbReference>
<dbReference type="GO" id="GO:0004252">
    <property type="term" value="F:serine-type endopeptidase activity"/>
    <property type="evidence" value="ECO:0007669"/>
    <property type="project" value="InterPro"/>
</dbReference>
<dbReference type="PRINTS" id="PR00834">
    <property type="entry name" value="PROTEASES2C"/>
</dbReference>
<keyword evidence="1" id="KW-0732">Signal</keyword>
<evidence type="ECO:0000313" key="3">
    <source>
        <dbReference type="EMBL" id="MBB3996476.1"/>
    </source>
</evidence>
<dbReference type="Pfam" id="PF01471">
    <property type="entry name" value="PG_binding_1"/>
    <property type="match status" value="1"/>
</dbReference>
<organism evidence="3 4">
    <name type="scientific">Aureimonas pseudogalii</name>
    <dbReference type="NCBI Taxonomy" id="1744844"/>
    <lineage>
        <taxon>Bacteria</taxon>
        <taxon>Pseudomonadati</taxon>
        <taxon>Pseudomonadota</taxon>
        <taxon>Alphaproteobacteria</taxon>
        <taxon>Hyphomicrobiales</taxon>
        <taxon>Aurantimonadaceae</taxon>
        <taxon>Aureimonas</taxon>
    </lineage>
</organism>
<dbReference type="SUPFAM" id="SSF50494">
    <property type="entry name" value="Trypsin-like serine proteases"/>
    <property type="match status" value="1"/>
</dbReference>
<name>A0A7W6EAI3_9HYPH</name>
<keyword evidence="3" id="KW-0378">Hydrolase</keyword>
<dbReference type="InterPro" id="IPR009003">
    <property type="entry name" value="Peptidase_S1_PA"/>
</dbReference>
<evidence type="ECO:0000256" key="1">
    <source>
        <dbReference type="SAM" id="SignalP"/>
    </source>
</evidence>
<dbReference type="Proteomes" id="UP000542776">
    <property type="component" value="Unassembled WGS sequence"/>
</dbReference>
<dbReference type="PANTHER" id="PTHR43019:SF23">
    <property type="entry name" value="PROTEASE DO-LIKE 5, CHLOROPLASTIC"/>
    <property type="match status" value="1"/>
</dbReference>
<dbReference type="Gene3D" id="1.10.101.10">
    <property type="entry name" value="PGBD-like superfamily/PGBD"/>
    <property type="match status" value="1"/>
</dbReference>
<evidence type="ECO:0000259" key="2">
    <source>
        <dbReference type="Pfam" id="PF01471"/>
    </source>
</evidence>
<gene>
    <name evidence="3" type="ORF">GGR04_000297</name>
</gene>
<dbReference type="AlphaFoldDB" id="A0A7W6EAI3"/>
<keyword evidence="3" id="KW-0645">Protease</keyword>
<dbReference type="InterPro" id="IPR043504">
    <property type="entry name" value="Peptidase_S1_PA_chymotrypsin"/>
</dbReference>
<dbReference type="Gene3D" id="2.40.10.10">
    <property type="entry name" value="Trypsin-like serine proteases"/>
    <property type="match status" value="2"/>
</dbReference>
<comment type="caution">
    <text evidence="3">The sequence shown here is derived from an EMBL/GenBank/DDBJ whole genome shotgun (WGS) entry which is preliminary data.</text>
</comment>
<feature type="domain" description="Peptidoglycan binding-like" evidence="2">
    <location>
        <begin position="45"/>
        <end position="93"/>
    </location>
</feature>
<feature type="chain" id="PRO_5031568624" evidence="1">
    <location>
        <begin position="25"/>
        <end position="493"/>
    </location>
</feature>
<evidence type="ECO:0000313" key="4">
    <source>
        <dbReference type="Proteomes" id="UP000542776"/>
    </source>
</evidence>
<keyword evidence="4" id="KW-1185">Reference proteome</keyword>
<reference evidence="3 4" key="1">
    <citation type="submission" date="2020-08" db="EMBL/GenBank/DDBJ databases">
        <title>Genomic Encyclopedia of Type Strains, Phase IV (KMG-IV): sequencing the most valuable type-strain genomes for metagenomic binning, comparative biology and taxonomic classification.</title>
        <authorList>
            <person name="Goeker M."/>
        </authorList>
    </citation>
    <scope>NUCLEOTIDE SEQUENCE [LARGE SCALE GENOMIC DNA]</scope>
    <source>
        <strain evidence="3 4">DSM 102238</strain>
    </source>
</reference>
<dbReference type="InterPro" id="IPR036365">
    <property type="entry name" value="PGBD-like_sf"/>
</dbReference>
<proteinExistence type="predicted"/>